<comment type="similarity">
    <text evidence="1">Belongs to the UPF0310 family.</text>
</comment>
<dbReference type="NCBIfam" id="NF002616">
    <property type="entry name" value="PRK02268.1-2"/>
    <property type="match status" value="1"/>
</dbReference>
<feature type="domain" description="EVE" evidence="2">
    <location>
        <begin position="3"/>
        <end position="134"/>
    </location>
</feature>
<accession>A0A250G0H5</accession>
<proteinExistence type="inferred from homology"/>
<dbReference type="SUPFAM" id="SSF88697">
    <property type="entry name" value="PUA domain-like"/>
    <property type="match status" value="1"/>
</dbReference>
<evidence type="ECO:0000259" key="2">
    <source>
        <dbReference type="Pfam" id="PF01878"/>
    </source>
</evidence>
<sequence>MTRYWIIVASKDHTQKGVAEGFAQACHGKATPLKLMKKGDFVIYYSPKLIFGKSEPCQKFTAIGKVADNEVYPFQMTETFCPYRRNIEFFKSKEVSILQLIDLLDFISNKKSWGYPFRYGFLEINENDFNLIASKMLENE</sequence>
<evidence type="ECO:0000313" key="3">
    <source>
        <dbReference type="EMBL" id="ATA89707.1"/>
    </source>
</evidence>
<dbReference type="Pfam" id="PF01878">
    <property type="entry name" value="EVE"/>
    <property type="match status" value="1"/>
</dbReference>
<dbReference type="CDD" id="cd21132">
    <property type="entry name" value="EVE-like"/>
    <property type="match status" value="1"/>
</dbReference>
<dbReference type="RefSeq" id="WP_095896278.1">
    <property type="nucleotide sequence ID" value="NZ_BOPJ01000012.1"/>
</dbReference>
<reference evidence="4" key="4">
    <citation type="submission" date="2024-10" db="EMBL/GenBank/DDBJ databases">
        <authorList>
            <person name="Bergman P."/>
            <person name="Andersson A.F."/>
            <person name="Zangenah S."/>
            <person name="Abbasi N."/>
        </authorList>
    </citation>
    <scope>NUCLEOTIDE SEQUENCE</scope>
    <source>
        <strain evidence="4">W5</strain>
    </source>
</reference>
<reference evidence="5" key="3">
    <citation type="submission" date="2017-06" db="EMBL/GenBank/DDBJ databases">
        <title>Capnocytophaga spp. assemblies.</title>
        <authorList>
            <person name="Gulvik C.A."/>
        </authorList>
    </citation>
    <scope>NUCLEOTIDE SEQUENCE [LARGE SCALE GENOMIC DNA]</scope>
    <source>
        <strain evidence="5">H2177</strain>
    </source>
</reference>
<evidence type="ECO:0000256" key="1">
    <source>
        <dbReference type="HAMAP-Rule" id="MF_00771"/>
    </source>
</evidence>
<reference evidence="4 6" key="1">
    <citation type="journal article" date="2016" name="Sci. Rep.">
        <title>Whole genome sequencing identifies a novel species of the genus Capnocytophaga isolated from dog and cat bite wounds in humans.</title>
        <authorList>
            <person name="Zangenah S."/>
            <person name="Abbasi N."/>
            <person name="Andersson A.F."/>
            <person name="Bergman P."/>
        </authorList>
    </citation>
    <scope>NUCLEOTIDE SEQUENCE [LARGE SCALE GENOMIC DNA]</scope>
    <source>
        <strain evidence="4 6">W5</strain>
    </source>
</reference>
<dbReference type="OrthoDB" id="9793567at2"/>
<dbReference type="InterPro" id="IPR002740">
    <property type="entry name" value="EVE_domain"/>
</dbReference>
<dbReference type="InterPro" id="IPR022996">
    <property type="entry name" value="UPF0310"/>
</dbReference>
<dbReference type="HAMAP" id="MF_00771">
    <property type="entry name" value="UPF0310"/>
    <property type="match status" value="1"/>
</dbReference>
<dbReference type="Gene3D" id="3.10.590.10">
    <property type="entry name" value="ph1033 like domains"/>
    <property type="match status" value="1"/>
</dbReference>
<gene>
    <name evidence="4" type="ORF">ACI76L_10340</name>
    <name evidence="3" type="ORF">CGC58_08195</name>
</gene>
<dbReference type="Proteomes" id="UP001622370">
    <property type="component" value="Unassembled WGS sequence"/>
</dbReference>
<organism evidence="3 5">
    <name type="scientific">Capnocytophaga stomatis</name>
    <dbReference type="NCBI Taxonomy" id="1848904"/>
    <lineage>
        <taxon>Bacteria</taxon>
        <taxon>Pseudomonadati</taxon>
        <taxon>Bacteroidota</taxon>
        <taxon>Flavobacteriia</taxon>
        <taxon>Flavobacteriales</taxon>
        <taxon>Flavobacteriaceae</taxon>
        <taxon>Capnocytophaga</taxon>
    </lineage>
</organism>
<dbReference type="EMBL" id="CP022387">
    <property type="protein sequence ID" value="ATA89707.1"/>
    <property type="molecule type" value="Genomic_DNA"/>
</dbReference>
<evidence type="ECO:0000313" key="6">
    <source>
        <dbReference type="Proteomes" id="UP001622370"/>
    </source>
</evidence>
<keyword evidence="6" id="KW-1185">Reference proteome</keyword>
<reference evidence="3" key="2">
    <citation type="journal article" date="2017" name="Genome Announc.">
        <title>Twelve Complete Reference Genomes of Clinical Isolates in the Capnocytophaga Genus.</title>
        <authorList>
            <person name="Villarma A."/>
            <person name="Gulvik C.A."/>
            <person name="Rowe L.A."/>
            <person name="Sheth M."/>
            <person name="Juieng P."/>
            <person name="Nicholson A.C."/>
            <person name="Loparev V.N."/>
            <person name="McQuiston J.R."/>
        </authorList>
    </citation>
    <scope>NUCLEOTIDE SEQUENCE</scope>
    <source>
        <strain evidence="3">H2177</strain>
    </source>
</reference>
<protein>
    <recommendedName>
        <fullName evidence="1">UPF0310 protein ACI76L_10340</fullName>
    </recommendedName>
</protein>
<name>A0A250G0H5_9FLAO</name>
<dbReference type="EMBL" id="JBJGWJ010000008">
    <property type="protein sequence ID" value="MFK8294182.1"/>
    <property type="molecule type" value="Genomic_DNA"/>
</dbReference>
<dbReference type="InterPro" id="IPR015947">
    <property type="entry name" value="PUA-like_sf"/>
</dbReference>
<dbReference type="Proteomes" id="UP000217348">
    <property type="component" value="Chromosome"/>
</dbReference>
<dbReference type="AlphaFoldDB" id="A0A250G0H5"/>
<dbReference type="KEGG" id="csto:CGC58_08195"/>
<evidence type="ECO:0000313" key="5">
    <source>
        <dbReference type="Proteomes" id="UP000217348"/>
    </source>
</evidence>
<evidence type="ECO:0000313" key="4">
    <source>
        <dbReference type="EMBL" id="MFK8294182.1"/>
    </source>
</evidence>